<dbReference type="EMBL" id="JAHCQH010000016">
    <property type="protein sequence ID" value="MBS9477747.1"/>
    <property type="molecule type" value="Genomic_DNA"/>
</dbReference>
<proteinExistence type="predicted"/>
<dbReference type="InterPro" id="IPR009628">
    <property type="entry name" value="Phage_tape_measure_N"/>
</dbReference>
<sequence length="1115" mass="119626">MSATNVSIRLGVEGKAEIKRAFEEVGQSGQSAFGSVEKALDRTGAATDREVARLKRLAEAARMAGEADASQKRFNTVLNVDRPIPKSARDSAGVFEEAAREAENFAARANALRAAIDPLGAAQARLNQELAEYATLAKRGAITSAEHTAAQSLAKQRFDQTSQAIKGVGGATGLTRNQLLTLQYTFNDVVASMSTGMSPMTILMQQGGQVTQAFGGLRGTIAAFGSALGVVGGIAIGVAAAVVGLTAAWVANDASTRAVTTALMGAGRASGATAAELERVAQASSITGKVSVTAAREMEVAFLRTGKVGAEEMGRAIGIARNFAVTFALETKAGAEQLATALADPVRGADELNSRLAFLDDRTRQYIRTLADQNNRTEAQRVLLNALVPALADAEQATNAFGRAWNYVARQASNAFDAIGKAVDRAVDGRNPSEELDLLKWQRDRLRENSRGNVVPLMLPQVERRIAEIEAQLADQQQRAARLAAEARANELSVRAGETARDIIPGARDLERLRREQATLRAALDDPLSRSKLADVAEVEAAYRRVTAELARFRPAVDAATQAVVTQSSVTEVSIRSTLALANAYLESASAAERAEARKTGLIDQAREGIDAEARARQALRERIAEQAAQAGKQVADLTAEASAQKRVNDAVAAGSLASAKAQQVMQVEQALRPLLTAQALAEGEAKETLTRIIERMREAYGRLFVEQERAQTLSANEDRRREIELLTRQVALINATVSARGDALAVMRAEQELRRRGVDLASEEALAYIESARQIEGLNRTLRGQEQLRDQRDEITLLERQVALVGASVAKRSEELATLRAIQQLRQRGIDAASPEGQSAIGNARRIDELNRQLAGREAVENQKDEITLLQRQIGLIGQSASERSVIIAQLRAEQGLRSRGIDLASEEGRAIVENAGKIERLTQELQRQDAAYRAIESAVGSALDRFADVLAQGKLDWKSWADAGRLALQDLNREMIKLALLNPLKNLLFGSNLPTFGQGGGILGSIFSRLFHDGGLVGAGGVGRTVPVHVFAGAPRFHDGAYLKPDEVPAILQRGERVLNRKEARAYERGDPRSSGAVVNVTIQTPNPTAFDASRTQIAAGLARAVRSGMRGM</sequence>
<reference evidence="4" key="1">
    <citation type="submission" date="2021-05" db="EMBL/GenBank/DDBJ databases">
        <authorList>
            <person name="Sun Q."/>
            <person name="Inoue M."/>
        </authorList>
    </citation>
    <scope>NUCLEOTIDE SEQUENCE</scope>
    <source>
        <strain evidence="4">VKM B-3255</strain>
    </source>
</reference>
<evidence type="ECO:0000259" key="3">
    <source>
        <dbReference type="Pfam" id="PF06791"/>
    </source>
</evidence>
<keyword evidence="2" id="KW-1133">Transmembrane helix</keyword>
<dbReference type="RefSeq" id="WP_213755589.1">
    <property type="nucleotide sequence ID" value="NZ_JAHCQH010000016.1"/>
</dbReference>
<organism evidence="4 5">
    <name type="scientific">Ancylobacter radicis</name>
    <dbReference type="NCBI Taxonomy" id="2836179"/>
    <lineage>
        <taxon>Bacteria</taxon>
        <taxon>Pseudomonadati</taxon>
        <taxon>Pseudomonadota</taxon>
        <taxon>Alphaproteobacteria</taxon>
        <taxon>Hyphomicrobiales</taxon>
        <taxon>Xanthobacteraceae</taxon>
        <taxon>Ancylobacter</taxon>
    </lineage>
</organism>
<evidence type="ECO:0000313" key="5">
    <source>
        <dbReference type="Proteomes" id="UP001166585"/>
    </source>
</evidence>
<protein>
    <submittedName>
        <fullName evidence="4">Phage tail length tape measure family protein</fullName>
    </submittedName>
</protein>
<feature type="transmembrane region" description="Helical" evidence="2">
    <location>
        <begin position="227"/>
        <end position="251"/>
    </location>
</feature>
<feature type="coiled-coil region" evidence="1">
    <location>
        <begin position="603"/>
        <end position="641"/>
    </location>
</feature>
<keyword evidence="1" id="KW-0175">Coiled coil</keyword>
<keyword evidence="2" id="KW-0812">Transmembrane</keyword>
<dbReference type="Pfam" id="PF06791">
    <property type="entry name" value="TMP_2"/>
    <property type="match status" value="1"/>
</dbReference>
<evidence type="ECO:0000256" key="1">
    <source>
        <dbReference type="SAM" id="Coils"/>
    </source>
</evidence>
<keyword evidence="2" id="KW-0472">Membrane</keyword>
<name>A0ABS5RBN1_9HYPH</name>
<keyword evidence="5" id="KW-1185">Reference proteome</keyword>
<feature type="domain" description="Bacteriophage tail tape measure N-terminal" evidence="3">
    <location>
        <begin position="164"/>
        <end position="368"/>
    </location>
</feature>
<accession>A0ABS5RBN1</accession>
<gene>
    <name evidence="4" type="ORF">KIP89_11565</name>
</gene>
<feature type="coiled-coil region" evidence="1">
    <location>
        <begin position="459"/>
        <end position="486"/>
    </location>
</feature>
<evidence type="ECO:0000313" key="4">
    <source>
        <dbReference type="EMBL" id="MBS9477747.1"/>
    </source>
</evidence>
<evidence type="ECO:0000256" key="2">
    <source>
        <dbReference type="SAM" id="Phobius"/>
    </source>
</evidence>
<comment type="caution">
    <text evidence="4">The sequence shown here is derived from an EMBL/GenBank/DDBJ whole genome shotgun (WGS) entry which is preliminary data.</text>
</comment>
<dbReference type="Proteomes" id="UP001166585">
    <property type="component" value="Unassembled WGS sequence"/>
</dbReference>